<dbReference type="RefSeq" id="WP_121436745.1">
    <property type="nucleotide sequence ID" value="NZ_RBWU01000005.1"/>
</dbReference>
<dbReference type="Pfam" id="PF12840">
    <property type="entry name" value="HTH_20"/>
    <property type="match status" value="1"/>
</dbReference>
<protein>
    <submittedName>
        <fullName evidence="2">ArsR family transcriptional regulator</fullName>
    </submittedName>
</protein>
<dbReference type="PANTHER" id="PTHR38600">
    <property type="entry name" value="TRANSCRIPTIONAL REGULATORY PROTEIN"/>
    <property type="match status" value="1"/>
</dbReference>
<dbReference type="SMART" id="SM00418">
    <property type="entry name" value="HTH_ARSR"/>
    <property type="match status" value="1"/>
</dbReference>
<reference evidence="2 3" key="1">
    <citation type="submission" date="2018-10" db="EMBL/GenBank/DDBJ databases">
        <title>Genomic Encyclopedia of Archaeal and Bacterial Type Strains, Phase II (KMG-II): from individual species to whole genera.</title>
        <authorList>
            <person name="Goeker M."/>
        </authorList>
    </citation>
    <scope>NUCLEOTIDE SEQUENCE [LARGE SCALE GENOMIC DNA]</scope>
    <source>
        <strain evidence="2 3">DSM 43383</strain>
    </source>
</reference>
<dbReference type="AlphaFoldDB" id="A0A495QJ49"/>
<dbReference type="GO" id="GO:0003700">
    <property type="term" value="F:DNA-binding transcription factor activity"/>
    <property type="evidence" value="ECO:0007669"/>
    <property type="project" value="InterPro"/>
</dbReference>
<dbReference type="InterPro" id="IPR036390">
    <property type="entry name" value="WH_DNA-bd_sf"/>
</dbReference>
<dbReference type="SUPFAM" id="SSF46785">
    <property type="entry name" value="Winged helix' DNA-binding domain"/>
    <property type="match status" value="1"/>
</dbReference>
<evidence type="ECO:0000259" key="1">
    <source>
        <dbReference type="PROSITE" id="PS50987"/>
    </source>
</evidence>
<dbReference type="PRINTS" id="PR00778">
    <property type="entry name" value="HTHARSR"/>
</dbReference>
<dbReference type="PANTHER" id="PTHR38600:SF2">
    <property type="entry name" value="SLL0088 PROTEIN"/>
    <property type="match status" value="1"/>
</dbReference>
<dbReference type="InterPro" id="IPR036388">
    <property type="entry name" value="WH-like_DNA-bd_sf"/>
</dbReference>
<dbReference type="InterPro" id="IPR011991">
    <property type="entry name" value="ArsR-like_HTH"/>
</dbReference>
<proteinExistence type="predicted"/>
<dbReference type="EMBL" id="RBWU01000005">
    <property type="protein sequence ID" value="RKS72192.1"/>
    <property type="molecule type" value="Genomic_DNA"/>
</dbReference>
<sequence length="109" mass="12018">MNGLDATFAALADPTRRAILARLRAGEASVSELAAPFAMSQPAVSKHLKVLERAGLVSRGRDAQRRPCRLEPGPLREAADWLATYRAFWEDRFQNLDALLDELKGLGDE</sequence>
<comment type="caution">
    <text evidence="2">The sequence shown here is derived from an EMBL/GenBank/DDBJ whole genome shotgun (WGS) entry which is preliminary data.</text>
</comment>
<dbReference type="InterPro" id="IPR001845">
    <property type="entry name" value="HTH_ArsR_DNA-bd_dom"/>
</dbReference>
<dbReference type="Proteomes" id="UP000274601">
    <property type="component" value="Unassembled WGS sequence"/>
</dbReference>
<evidence type="ECO:0000313" key="3">
    <source>
        <dbReference type="Proteomes" id="UP000274601"/>
    </source>
</evidence>
<dbReference type="PROSITE" id="PS50987">
    <property type="entry name" value="HTH_ARSR_2"/>
    <property type="match status" value="1"/>
</dbReference>
<accession>A0A495QJ49</accession>
<organism evidence="2 3">
    <name type="scientific">Actinomadura pelletieri DSM 43383</name>
    <dbReference type="NCBI Taxonomy" id="1120940"/>
    <lineage>
        <taxon>Bacteria</taxon>
        <taxon>Bacillati</taxon>
        <taxon>Actinomycetota</taxon>
        <taxon>Actinomycetes</taxon>
        <taxon>Streptosporangiales</taxon>
        <taxon>Thermomonosporaceae</taxon>
        <taxon>Actinomadura</taxon>
    </lineage>
</organism>
<gene>
    <name evidence="2" type="ORF">BZB76_5013</name>
</gene>
<dbReference type="NCBIfam" id="NF033788">
    <property type="entry name" value="HTH_metalloreg"/>
    <property type="match status" value="1"/>
</dbReference>
<keyword evidence="3" id="KW-1185">Reference proteome</keyword>
<name>A0A495QJ49_9ACTN</name>
<dbReference type="CDD" id="cd00090">
    <property type="entry name" value="HTH_ARSR"/>
    <property type="match status" value="1"/>
</dbReference>
<feature type="domain" description="HTH arsR-type" evidence="1">
    <location>
        <begin position="1"/>
        <end position="90"/>
    </location>
</feature>
<evidence type="ECO:0000313" key="2">
    <source>
        <dbReference type="EMBL" id="RKS72192.1"/>
    </source>
</evidence>
<dbReference type="Gene3D" id="1.10.10.10">
    <property type="entry name" value="Winged helix-like DNA-binding domain superfamily/Winged helix DNA-binding domain"/>
    <property type="match status" value="1"/>
</dbReference>
<dbReference type="OrthoDB" id="9806976at2"/>